<evidence type="ECO:0000313" key="1">
    <source>
        <dbReference type="EMBL" id="KAG5189831.1"/>
    </source>
</evidence>
<protein>
    <submittedName>
        <fullName evidence="1">Uncharacterized protein</fullName>
    </submittedName>
</protein>
<dbReference type="AlphaFoldDB" id="A0A835Z9S1"/>
<dbReference type="Proteomes" id="UP000664859">
    <property type="component" value="Unassembled WGS sequence"/>
</dbReference>
<accession>A0A835Z9S1</accession>
<gene>
    <name evidence="1" type="ORF">JKP88DRAFT_252669</name>
</gene>
<proteinExistence type="predicted"/>
<reference evidence="1" key="1">
    <citation type="submission" date="2021-02" db="EMBL/GenBank/DDBJ databases">
        <title>First Annotated Genome of the Yellow-green Alga Tribonema minus.</title>
        <authorList>
            <person name="Mahan K.M."/>
        </authorList>
    </citation>
    <scope>NUCLEOTIDE SEQUENCE</scope>
    <source>
        <strain evidence="1">UTEX B ZZ1240</strain>
    </source>
</reference>
<keyword evidence="2" id="KW-1185">Reference proteome</keyword>
<comment type="caution">
    <text evidence="1">The sequence shown here is derived from an EMBL/GenBank/DDBJ whole genome shotgun (WGS) entry which is preliminary data.</text>
</comment>
<dbReference type="EMBL" id="JAFCMP010000044">
    <property type="protein sequence ID" value="KAG5189831.1"/>
    <property type="molecule type" value="Genomic_DNA"/>
</dbReference>
<dbReference type="OrthoDB" id="189083at2759"/>
<evidence type="ECO:0000313" key="2">
    <source>
        <dbReference type="Proteomes" id="UP000664859"/>
    </source>
</evidence>
<organism evidence="1 2">
    <name type="scientific">Tribonema minus</name>
    <dbReference type="NCBI Taxonomy" id="303371"/>
    <lineage>
        <taxon>Eukaryota</taxon>
        <taxon>Sar</taxon>
        <taxon>Stramenopiles</taxon>
        <taxon>Ochrophyta</taxon>
        <taxon>PX clade</taxon>
        <taxon>Xanthophyceae</taxon>
        <taxon>Tribonematales</taxon>
        <taxon>Tribonemataceae</taxon>
        <taxon>Tribonema</taxon>
    </lineage>
</organism>
<name>A0A835Z9S1_9STRA</name>
<sequence>MVDDLMNNVFEQLVYVLNLWVVFVTPEVQDMVLNTLALEFIMDLDNQFVEQYWVSSGRAARYVYNELYVKLPVSDADETKRRGYVRLGVVNLVEQIIEGASAFAYVALMIFGTICKSNT</sequence>